<dbReference type="InterPro" id="IPR050743">
    <property type="entry name" value="2-oxoacid_DH_E2_comp"/>
</dbReference>
<keyword evidence="3 6" id="KW-0808">Transferase</keyword>
<dbReference type="Pfam" id="PF00198">
    <property type="entry name" value="2-oxoacid_dh"/>
    <property type="match status" value="1"/>
</dbReference>
<evidence type="ECO:0000256" key="4">
    <source>
        <dbReference type="ARBA" id="ARBA00022823"/>
    </source>
</evidence>
<proteinExistence type="inferred from homology"/>
<feature type="region of interest" description="Disordered" evidence="7">
    <location>
        <begin position="80"/>
        <end position="99"/>
    </location>
</feature>
<dbReference type="InterPro" id="IPR004167">
    <property type="entry name" value="PSBD"/>
</dbReference>
<dbReference type="EMBL" id="JBIAHM010000018">
    <property type="protein sequence ID" value="MFE9605167.1"/>
    <property type="molecule type" value="Genomic_DNA"/>
</dbReference>
<comment type="similarity">
    <text evidence="2 6">Belongs to the 2-oxoacid dehydrogenase family.</text>
</comment>
<dbReference type="SUPFAM" id="SSF47005">
    <property type="entry name" value="Peripheral subunit-binding domain of 2-oxo acid dehydrogenase complex"/>
    <property type="match status" value="1"/>
</dbReference>
<dbReference type="Gene3D" id="4.10.320.10">
    <property type="entry name" value="E3-binding domain"/>
    <property type="match status" value="1"/>
</dbReference>
<evidence type="ECO:0000256" key="3">
    <source>
        <dbReference type="ARBA" id="ARBA00022679"/>
    </source>
</evidence>
<feature type="domain" description="Lipoyl-binding" evidence="8">
    <location>
        <begin position="4"/>
        <end position="79"/>
    </location>
</feature>
<dbReference type="PROSITE" id="PS51826">
    <property type="entry name" value="PSBD"/>
    <property type="match status" value="1"/>
</dbReference>
<gene>
    <name evidence="10" type="ORF">ACFYNQ_42305</name>
</gene>
<evidence type="ECO:0000256" key="5">
    <source>
        <dbReference type="ARBA" id="ARBA00023315"/>
    </source>
</evidence>
<keyword evidence="4 6" id="KW-0450">Lipoyl</keyword>
<dbReference type="PROSITE" id="PS00189">
    <property type="entry name" value="LIPOYL"/>
    <property type="match status" value="1"/>
</dbReference>
<evidence type="ECO:0000259" key="9">
    <source>
        <dbReference type="PROSITE" id="PS51826"/>
    </source>
</evidence>
<feature type="compositionally biased region" description="Basic and acidic residues" evidence="7">
    <location>
        <begin position="134"/>
        <end position="151"/>
    </location>
</feature>
<dbReference type="InterPro" id="IPR036625">
    <property type="entry name" value="E3-bd_dom_sf"/>
</dbReference>
<evidence type="ECO:0000256" key="2">
    <source>
        <dbReference type="ARBA" id="ARBA00007317"/>
    </source>
</evidence>
<dbReference type="Pfam" id="PF00364">
    <property type="entry name" value="Biotin_lipoyl"/>
    <property type="match status" value="1"/>
</dbReference>
<keyword evidence="5 6" id="KW-0012">Acyltransferase</keyword>
<reference evidence="10 11" key="1">
    <citation type="submission" date="2024-10" db="EMBL/GenBank/DDBJ databases">
        <title>The Natural Products Discovery Center: Release of the First 8490 Sequenced Strains for Exploring Actinobacteria Biosynthetic Diversity.</title>
        <authorList>
            <person name="Kalkreuter E."/>
            <person name="Kautsar S.A."/>
            <person name="Yang D."/>
            <person name="Bader C.D."/>
            <person name="Teijaro C.N."/>
            <person name="Fluegel L."/>
            <person name="Davis C.M."/>
            <person name="Simpson J.R."/>
            <person name="Lauterbach L."/>
            <person name="Steele A.D."/>
            <person name="Gui C."/>
            <person name="Meng S."/>
            <person name="Li G."/>
            <person name="Viehrig K."/>
            <person name="Ye F."/>
            <person name="Su P."/>
            <person name="Kiefer A.F."/>
            <person name="Nichols A."/>
            <person name="Cepeda A.J."/>
            <person name="Yan W."/>
            <person name="Fan B."/>
            <person name="Jiang Y."/>
            <person name="Adhikari A."/>
            <person name="Zheng C.-J."/>
            <person name="Schuster L."/>
            <person name="Cowan T.M."/>
            <person name="Smanski M.J."/>
            <person name="Chevrette M.G."/>
            <person name="De Carvalho L.P.S."/>
            <person name="Shen B."/>
        </authorList>
    </citation>
    <scope>NUCLEOTIDE SEQUENCE [LARGE SCALE GENOMIC DNA]</scope>
    <source>
        <strain evidence="10 11">NPDC006488</strain>
    </source>
</reference>
<evidence type="ECO:0000256" key="1">
    <source>
        <dbReference type="ARBA" id="ARBA00001938"/>
    </source>
</evidence>
<dbReference type="Proteomes" id="UP001601303">
    <property type="component" value="Unassembled WGS sequence"/>
</dbReference>
<dbReference type="PROSITE" id="PS50968">
    <property type="entry name" value="BIOTINYL_LIPOYL"/>
    <property type="match status" value="1"/>
</dbReference>
<comment type="caution">
    <text evidence="10">The sequence shown here is derived from an EMBL/GenBank/DDBJ whole genome shotgun (WGS) entry which is preliminary data.</text>
</comment>
<dbReference type="Pfam" id="PF02817">
    <property type="entry name" value="E3_binding"/>
    <property type="match status" value="1"/>
</dbReference>
<dbReference type="CDD" id="cd06849">
    <property type="entry name" value="lipoyl_domain"/>
    <property type="match status" value="1"/>
</dbReference>
<dbReference type="RefSeq" id="WP_388113986.1">
    <property type="nucleotide sequence ID" value="NZ_JBIAHM010000018.1"/>
</dbReference>
<feature type="region of interest" description="Disordered" evidence="7">
    <location>
        <begin position="107"/>
        <end position="154"/>
    </location>
</feature>
<feature type="domain" description="Peripheral subunit-binding (PSBD)" evidence="9">
    <location>
        <begin position="151"/>
        <end position="188"/>
    </location>
</feature>
<keyword evidence="11" id="KW-1185">Reference proteome</keyword>
<dbReference type="InterPro" id="IPR003016">
    <property type="entry name" value="2-oxoA_DH_lipoyl-BS"/>
</dbReference>
<dbReference type="SUPFAM" id="SSF51230">
    <property type="entry name" value="Single hybrid motif"/>
    <property type="match status" value="1"/>
</dbReference>
<evidence type="ECO:0000256" key="7">
    <source>
        <dbReference type="SAM" id="MobiDB-lite"/>
    </source>
</evidence>
<dbReference type="GO" id="GO:0016746">
    <property type="term" value="F:acyltransferase activity"/>
    <property type="evidence" value="ECO:0007669"/>
    <property type="project" value="UniProtKB-KW"/>
</dbReference>
<evidence type="ECO:0000313" key="10">
    <source>
        <dbReference type="EMBL" id="MFE9605167.1"/>
    </source>
</evidence>
<dbReference type="SUPFAM" id="SSF52777">
    <property type="entry name" value="CoA-dependent acyltransferases"/>
    <property type="match status" value="1"/>
</dbReference>
<accession>A0ABW6MIQ3</accession>
<protein>
    <recommendedName>
        <fullName evidence="6">Dihydrolipoamide acetyltransferase component of pyruvate dehydrogenase complex</fullName>
        <ecNumber evidence="6">2.3.1.-</ecNumber>
    </recommendedName>
</protein>
<dbReference type="PANTHER" id="PTHR43178">
    <property type="entry name" value="DIHYDROLIPOAMIDE ACETYLTRANSFERASE COMPONENT OF PYRUVATE DEHYDROGENASE COMPLEX"/>
    <property type="match status" value="1"/>
</dbReference>
<name>A0ABW6MIQ3_9ACTN</name>
<dbReference type="InterPro" id="IPR000089">
    <property type="entry name" value="Biotin_lipoyl"/>
</dbReference>
<evidence type="ECO:0000259" key="8">
    <source>
        <dbReference type="PROSITE" id="PS50968"/>
    </source>
</evidence>
<evidence type="ECO:0000256" key="6">
    <source>
        <dbReference type="RuleBase" id="RU003423"/>
    </source>
</evidence>
<comment type="cofactor">
    <cofactor evidence="1 6">
        <name>(R)-lipoate</name>
        <dbReference type="ChEBI" id="CHEBI:83088"/>
    </cofactor>
</comment>
<dbReference type="PANTHER" id="PTHR43178:SF5">
    <property type="entry name" value="LIPOAMIDE ACYLTRANSFERASE COMPONENT OF BRANCHED-CHAIN ALPHA-KETO ACID DEHYDROGENASE COMPLEX, MITOCHONDRIAL"/>
    <property type="match status" value="1"/>
</dbReference>
<dbReference type="InterPro" id="IPR001078">
    <property type="entry name" value="2-oxoacid_DH_actylTfrase"/>
</dbReference>
<dbReference type="InterPro" id="IPR023213">
    <property type="entry name" value="CAT-like_dom_sf"/>
</dbReference>
<dbReference type="EC" id="2.3.1.-" evidence="6"/>
<evidence type="ECO:0000313" key="11">
    <source>
        <dbReference type="Proteomes" id="UP001601303"/>
    </source>
</evidence>
<sequence length="441" mass="46588">MTSPQQFLLPDVGEGLTEAEILAWSVRPGDTVEVNQIIVEVETAKAAVELPSPYAGVVSALHAEVGESLAVGKPLITIDTGPPGGAADGLSDGRATRQPEPEQAALLVGYGPQGGGAGRRRRRSAAPEHGTSLPEDRVEAGRVDQEVERPAAKPPVRKLAKDLGVDLTTVTPTGPGGTITREDVREAAGRTVPQVAPAPALDPARPAETRIPIRGVRKHTAAAMVASAFTAPHVTEFITVDVTATMRLRELVAGRREFRDLRVTPLLFFARALLIALAKTPEANSSWDEAAQEIVLKHYVNLGVAAATDRGLVVPNIKGADRMSLRELAQALADLTATARAGRTSPQDMTGGSITLTNVGVFGVDTGTPILNPGEAAILAVGAVRRMPWVVRDDDGDERIEPRWVTQLALSFDHRLMDGRQGSELLAGLAEILHEPGLALL</sequence>
<dbReference type="InterPro" id="IPR011053">
    <property type="entry name" value="Single_hybrid_motif"/>
</dbReference>
<dbReference type="Gene3D" id="3.30.559.10">
    <property type="entry name" value="Chloramphenicol acetyltransferase-like domain"/>
    <property type="match status" value="1"/>
</dbReference>
<organism evidence="10 11">
    <name type="scientific">Streptomyces hokutonensis</name>
    <dbReference type="NCBI Taxonomy" id="1306990"/>
    <lineage>
        <taxon>Bacteria</taxon>
        <taxon>Bacillati</taxon>
        <taxon>Actinomycetota</taxon>
        <taxon>Actinomycetes</taxon>
        <taxon>Kitasatosporales</taxon>
        <taxon>Streptomycetaceae</taxon>
        <taxon>Streptomyces</taxon>
    </lineage>
</organism>
<dbReference type="Gene3D" id="2.40.50.100">
    <property type="match status" value="1"/>
</dbReference>